<dbReference type="EMBL" id="LT598479">
    <property type="protein sequence ID" value="SCU82603.1"/>
    <property type="molecule type" value="Genomic_DNA"/>
</dbReference>
<dbReference type="PANTHER" id="PTHR10639:SF7">
    <property type="entry name" value="CLATHRIN LIGHT CHAIN"/>
    <property type="match status" value="1"/>
</dbReference>
<evidence type="ECO:0000256" key="7">
    <source>
        <dbReference type="SAM" id="MobiDB-lite"/>
    </source>
</evidence>
<dbReference type="PANTHER" id="PTHR10639">
    <property type="entry name" value="CLATHRIN LIGHT CHAIN"/>
    <property type="match status" value="1"/>
</dbReference>
<evidence type="ECO:0000313" key="8">
    <source>
        <dbReference type="EMBL" id="SCU82603.1"/>
    </source>
</evidence>
<evidence type="ECO:0000256" key="5">
    <source>
        <dbReference type="ARBA" id="ARBA00023329"/>
    </source>
</evidence>
<dbReference type="OrthoDB" id="5512at2759"/>
<evidence type="ECO:0000256" key="4">
    <source>
        <dbReference type="ARBA" id="ARBA00023176"/>
    </source>
</evidence>
<feature type="compositionally biased region" description="Polar residues" evidence="7">
    <location>
        <begin position="87"/>
        <end position="100"/>
    </location>
</feature>
<keyword evidence="4 6" id="KW-0168">Coated pit</keyword>
<keyword evidence="3 6" id="KW-0472">Membrane</keyword>
<reference evidence="9" key="1">
    <citation type="submission" date="2016-03" db="EMBL/GenBank/DDBJ databases">
        <authorList>
            <person name="Devillers Hugo."/>
        </authorList>
    </citation>
    <scope>NUCLEOTIDE SEQUENCE [LARGE SCALE GENOMIC DNA]</scope>
</reference>
<dbReference type="GO" id="GO:0032050">
    <property type="term" value="F:clathrin heavy chain binding"/>
    <property type="evidence" value="ECO:0007669"/>
    <property type="project" value="TreeGrafter"/>
</dbReference>
<feature type="compositionally biased region" description="Basic and acidic residues" evidence="7">
    <location>
        <begin position="75"/>
        <end position="86"/>
    </location>
</feature>
<comment type="function">
    <text evidence="6">Clathrin is the major protein of the polyhedral coat of coated pits and vesicles.</text>
</comment>
<evidence type="ECO:0000313" key="9">
    <source>
        <dbReference type="Proteomes" id="UP000191144"/>
    </source>
</evidence>
<dbReference type="GO" id="GO:0030130">
    <property type="term" value="C:clathrin coat of trans-Golgi network vesicle"/>
    <property type="evidence" value="ECO:0007669"/>
    <property type="project" value="InterPro"/>
</dbReference>
<protein>
    <recommendedName>
        <fullName evidence="6">Clathrin light chain</fullName>
    </recommendedName>
</protein>
<feature type="compositionally biased region" description="Polar residues" evidence="7">
    <location>
        <begin position="15"/>
        <end position="24"/>
    </location>
</feature>
<evidence type="ECO:0000256" key="2">
    <source>
        <dbReference type="ARBA" id="ARBA00005263"/>
    </source>
</evidence>
<dbReference type="AlphaFoldDB" id="A0A1G4IZL3"/>
<keyword evidence="5 6" id="KW-0968">Cytoplasmic vesicle</keyword>
<dbReference type="GO" id="GO:0030132">
    <property type="term" value="C:clathrin coat of coated pit"/>
    <property type="evidence" value="ECO:0007669"/>
    <property type="project" value="InterPro"/>
</dbReference>
<sequence>MAEKFPPLENDTFEPESTSGQQETDFLKREAELLGDEFKTEEDSEFLQNADEDDFGDFEEVPARAHTDSAAAESQKNDFIGEDHQQSDSQNSSASLQAEDSQVIAEWEETRDREISERDTAQEEAKTKLQEEAVKHMDDFYDSYNRKKEQQLKTTRAEAEKFLKERQEFATQDNTTWDRVLQLINVDDADLVNGRDRSKFKEILLKVKGNPNAPGA</sequence>
<organism evidence="8 9">
    <name type="scientific">Lachancea meyersii CBS 8951</name>
    <dbReference type="NCBI Taxonomy" id="1266667"/>
    <lineage>
        <taxon>Eukaryota</taxon>
        <taxon>Fungi</taxon>
        <taxon>Dikarya</taxon>
        <taxon>Ascomycota</taxon>
        <taxon>Saccharomycotina</taxon>
        <taxon>Saccharomycetes</taxon>
        <taxon>Saccharomycetales</taxon>
        <taxon>Saccharomycetaceae</taxon>
        <taxon>Lachancea</taxon>
    </lineage>
</organism>
<name>A0A1G4IZL3_9SACH</name>
<proteinExistence type="inferred from homology"/>
<accession>A0A1G4IZL3</accession>
<dbReference type="GO" id="GO:0072583">
    <property type="term" value="P:clathrin-dependent endocytosis"/>
    <property type="evidence" value="ECO:0007669"/>
    <property type="project" value="TreeGrafter"/>
</dbReference>
<comment type="subcellular location">
    <subcellularLocation>
        <location evidence="1 6">Cytoplasmic vesicle membrane</location>
        <topology evidence="1 6">Peripheral membrane protein</topology>
        <orientation evidence="1 6">Cytoplasmic side</orientation>
    </subcellularLocation>
    <subcellularLocation>
        <location evidence="6">Membrane</location>
        <location evidence="6">Coated pit</location>
        <topology evidence="6">Peripheral membrane protein</topology>
        <orientation evidence="6">Cytoplasmic side</orientation>
    </subcellularLocation>
    <text evidence="6">Cytoplasmic face of coated pits and vesicles.</text>
</comment>
<feature type="compositionally biased region" description="Acidic residues" evidence="7">
    <location>
        <begin position="39"/>
        <end position="60"/>
    </location>
</feature>
<gene>
    <name evidence="8" type="ORF">LAME_0C02014G</name>
</gene>
<evidence type="ECO:0000256" key="3">
    <source>
        <dbReference type="ARBA" id="ARBA00023136"/>
    </source>
</evidence>
<dbReference type="InterPro" id="IPR000996">
    <property type="entry name" value="Clathrin_L-chain"/>
</dbReference>
<dbReference type="GO" id="GO:0006886">
    <property type="term" value="P:intracellular protein transport"/>
    <property type="evidence" value="ECO:0007669"/>
    <property type="project" value="InterPro"/>
</dbReference>
<evidence type="ECO:0000256" key="1">
    <source>
        <dbReference type="ARBA" id="ARBA00004180"/>
    </source>
</evidence>
<feature type="compositionally biased region" description="Basic and acidic residues" evidence="7">
    <location>
        <begin position="108"/>
        <end position="126"/>
    </location>
</feature>
<keyword evidence="9" id="KW-1185">Reference proteome</keyword>
<feature type="compositionally biased region" description="Basic and acidic residues" evidence="7">
    <location>
        <begin position="25"/>
        <end position="38"/>
    </location>
</feature>
<dbReference type="GO" id="GO:0005198">
    <property type="term" value="F:structural molecule activity"/>
    <property type="evidence" value="ECO:0007669"/>
    <property type="project" value="InterPro"/>
</dbReference>
<dbReference type="Pfam" id="PF01086">
    <property type="entry name" value="Clathrin_lg_ch"/>
    <property type="match status" value="1"/>
</dbReference>
<feature type="region of interest" description="Disordered" evidence="7">
    <location>
        <begin position="1"/>
        <end position="126"/>
    </location>
</feature>
<dbReference type="Proteomes" id="UP000191144">
    <property type="component" value="Chromosome C"/>
</dbReference>
<evidence type="ECO:0000256" key="6">
    <source>
        <dbReference type="RuleBase" id="RU363137"/>
    </source>
</evidence>
<comment type="similarity">
    <text evidence="2 6">Belongs to the clathrin light chain family.</text>
</comment>